<dbReference type="InterPro" id="IPR032728">
    <property type="entry name" value="BBS1_N"/>
</dbReference>
<dbReference type="GO" id="GO:0005119">
    <property type="term" value="F:smoothened binding"/>
    <property type="evidence" value="ECO:0007669"/>
    <property type="project" value="TreeGrafter"/>
</dbReference>
<dbReference type="Proteomes" id="UP001153714">
    <property type="component" value="Chromosome 11"/>
</dbReference>
<evidence type="ECO:0000259" key="1">
    <source>
        <dbReference type="Pfam" id="PF14779"/>
    </source>
</evidence>
<dbReference type="GO" id="GO:0034464">
    <property type="term" value="C:BBSome"/>
    <property type="evidence" value="ECO:0007669"/>
    <property type="project" value="InterPro"/>
</dbReference>
<dbReference type="GO" id="GO:1905515">
    <property type="term" value="P:non-motile cilium assembly"/>
    <property type="evidence" value="ECO:0007669"/>
    <property type="project" value="InterPro"/>
</dbReference>
<reference evidence="2" key="1">
    <citation type="submission" date="2021-12" db="EMBL/GenBank/DDBJ databases">
        <authorList>
            <person name="King R."/>
        </authorList>
    </citation>
    <scope>NUCLEOTIDE SEQUENCE</scope>
</reference>
<dbReference type="AlphaFoldDB" id="A0A9N9W7P0"/>
<dbReference type="GO" id="GO:0005930">
    <property type="term" value="C:axoneme"/>
    <property type="evidence" value="ECO:0007669"/>
    <property type="project" value="TreeGrafter"/>
</dbReference>
<dbReference type="OrthoDB" id="10259809at2759"/>
<keyword evidence="3" id="KW-1185">Reference proteome</keyword>
<dbReference type="PANTHER" id="PTHR20870">
    <property type="entry name" value="BARDET-BIEDL SYNDROME 1 PROTEIN"/>
    <property type="match status" value="1"/>
</dbReference>
<protein>
    <recommendedName>
        <fullName evidence="1">Bardet-Biedl syndrome 1 N-terminal domain-containing protein</fullName>
    </recommendedName>
</protein>
<evidence type="ECO:0000313" key="3">
    <source>
        <dbReference type="Proteomes" id="UP001153714"/>
    </source>
</evidence>
<dbReference type="GO" id="GO:0005113">
    <property type="term" value="F:patched binding"/>
    <property type="evidence" value="ECO:0007669"/>
    <property type="project" value="TreeGrafter"/>
</dbReference>
<gene>
    <name evidence="2" type="ORF">DIATSA_LOCUS1678</name>
</gene>
<proteinExistence type="predicted"/>
<reference evidence="2" key="2">
    <citation type="submission" date="2022-10" db="EMBL/GenBank/DDBJ databases">
        <authorList>
            <consortium name="ENA_rothamsted_submissions"/>
            <consortium name="culmorum"/>
            <person name="King R."/>
        </authorList>
    </citation>
    <scope>NUCLEOTIDE SEQUENCE</scope>
</reference>
<dbReference type="InterPro" id="IPR028784">
    <property type="entry name" value="BBS1"/>
</dbReference>
<dbReference type="GO" id="GO:0061512">
    <property type="term" value="P:protein localization to cilium"/>
    <property type="evidence" value="ECO:0007669"/>
    <property type="project" value="TreeGrafter"/>
</dbReference>
<dbReference type="EMBL" id="OU893342">
    <property type="protein sequence ID" value="CAG9783511.1"/>
    <property type="molecule type" value="Genomic_DNA"/>
</dbReference>
<feature type="domain" description="Bardet-Biedl syndrome 1 N-terminal" evidence="1">
    <location>
        <begin position="7"/>
        <end position="227"/>
    </location>
</feature>
<accession>A0A9N9W7P0</accession>
<dbReference type="PANTHER" id="PTHR20870:SF0">
    <property type="entry name" value="BARDET-BIEDL SYNDROME 1 PROTEIN"/>
    <property type="match status" value="1"/>
</dbReference>
<evidence type="ECO:0000313" key="2">
    <source>
        <dbReference type="EMBL" id="CAG9783511.1"/>
    </source>
</evidence>
<dbReference type="Pfam" id="PF14779">
    <property type="entry name" value="BBS1"/>
    <property type="match status" value="1"/>
</dbReference>
<dbReference type="GO" id="GO:0005813">
    <property type="term" value="C:centrosome"/>
    <property type="evidence" value="ECO:0007669"/>
    <property type="project" value="TreeGrafter"/>
</dbReference>
<organism evidence="2 3">
    <name type="scientific">Diatraea saccharalis</name>
    <name type="common">sugarcane borer</name>
    <dbReference type="NCBI Taxonomy" id="40085"/>
    <lineage>
        <taxon>Eukaryota</taxon>
        <taxon>Metazoa</taxon>
        <taxon>Ecdysozoa</taxon>
        <taxon>Arthropoda</taxon>
        <taxon>Hexapoda</taxon>
        <taxon>Insecta</taxon>
        <taxon>Pterygota</taxon>
        <taxon>Neoptera</taxon>
        <taxon>Endopterygota</taxon>
        <taxon>Lepidoptera</taxon>
        <taxon>Glossata</taxon>
        <taxon>Ditrysia</taxon>
        <taxon>Pyraloidea</taxon>
        <taxon>Crambidae</taxon>
        <taxon>Crambinae</taxon>
        <taxon>Diatraea</taxon>
    </lineage>
</organism>
<name>A0A9N9W7P0_9NEOP</name>
<sequence length="230" mass="25787">MTNTTRWLDVEVGNDDTELNTLPSNVALVDLHNDNEYKLLIGDLGKGEEGPKLKVFRGAMQLLDMALPDIPLGVVGFYSSDSVPRNQPVIAVAFSSCIHIFKNMKLFYKYYLPSVDLSTSESEIWKQILDPQNHNEEVLPILTENLKAVPHKVLSLQSRNFLSMTLDQQLEYVEQLTDLPPKKLPEVACITTMKMHSVERHSVSCLVVGTEDGEVIVLDSQTFNQLSIVS</sequence>